<evidence type="ECO:0000256" key="7">
    <source>
        <dbReference type="ARBA" id="ARBA00023136"/>
    </source>
</evidence>
<evidence type="ECO:0000256" key="3">
    <source>
        <dbReference type="ARBA" id="ARBA00022679"/>
    </source>
</evidence>
<dbReference type="GO" id="GO:0005886">
    <property type="term" value="C:plasma membrane"/>
    <property type="evidence" value="ECO:0007669"/>
    <property type="project" value="TreeGrafter"/>
</dbReference>
<keyword evidence="2" id="KW-0328">Glycosyltransferase</keyword>
<feature type="domain" description="Glycosyltransferase 2-like" evidence="9">
    <location>
        <begin position="37"/>
        <end position="196"/>
    </location>
</feature>
<dbReference type="EMBL" id="VBPB01000113">
    <property type="protein sequence ID" value="TMQ72288.1"/>
    <property type="molecule type" value="Genomic_DNA"/>
</dbReference>
<evidence type="ECO:0000256" key="4">
    <source>
        <dbReference type="ARBA" id="ARBA00022692"/>
    </source>
</evidence>
<dbReference type="Pfam" id="PF00535">
    <property type="entry name" value="Glycos_transf_2"/>
    <property type="match status" value="1"/>
</dbReference>
<keyword evidence="4" id="KW-0812">Transmembrane</keyword>
<dbReference type="InterPro" id="IPR001173">
    <property type="entry name" value="Glyco_trans_2-like"/>
</dbReference>
<dbReference type="AlphaFoldDB" id="A0A538U8R1"/>
<keyword evidence="3 10" id="KW-0808">Transferase</keyword>
<evidence type="ECO:0000313" key="11">
    <source>
        <dbReference type="Proteomes" id="UP000319771"/>
    </source>
</evidence>
<dbReference type="CDD" id="cd04187">
    <property type="entry name" value="DPM1_like_bac"/>
    <property type="match status" value="1"/>
</dbReference>
<evidence type="ECO:0000256" key="6">
    <source>
        <dbReference type="ARBA" id="ARBA00022989"/>
    </source>
</evidence>
<comment type="caution">
    <text evidence="10">The sequence shown here is derived from an EMBL/GenBank/DDBJ whole genome shotgun (WGS) entry which is preliminary data.</text>
</comment>
<keyword evidence="6" id="KW-1133">Transmembrane helix</keyword>
<evidence type="ECO:0000259" key="9">
    <source>
        <dbReference type="Pfam" id="PF00535"/>
    </source>
</evidence>
<evidence type="ECO:0000256" key="1">
    <source>
        <dbReference type="ARBA" id="ARBA00022475"/>
    </source>
</evidence>
<reference evidence="10 11" key="1">
    <citation type="journal article" date="2019" name="Nat. Microbiol.">
        <title>Mediterranean grassland soil C-N compound turnover is dependent on rainfall and depth, and is mediated by genomically divergent microorganisms.</title>
        <authorList>
            <person name="Diamond S."/>
            <person name="Andeer P.F."/>
            <person name="Li Z."/>
            <person name="Crits-Christoph A."/>
            <person name="Burstein D."/>
            <person name="Anantharaman K."/>
            <person name="Lane K.R."/>
            <person name="Thomas B.C."/>
            <person name="Pan C."/>
            <person name="Northen T.R."/>
            <person name="Banfield J.F."/>
        </authorList>
    </citation>
    <scope>NUCLEOTIDE SEQUENCE [LARGE SCALE GENOMIC DNA]</scope>
    <source>
        <strain evidence="10">WS_11</strain>
    </source>
</reference>
<protein>
    <submittedName>
        <fullName evidence="10">Glycosyltransferase family 2 protein</fullName>
    </submittedName>
</protein>
<keyword evidence="5" id="KW-0448">Lipopolysaccharide biosynthesis</keyword>
<accession>A0A538U8R1</accession>
<evidence type="ECO:0000313" key="10">
    <source>
        <dbReference type="EMBL" id="TMQ72288.1"/>
    </source>
</evidence>
<organism evidence="10 11">
    <name type="scientific">Eiseniibacteriota bacterium</name>
    <dbReference type="NCBI Taxonomy" id="2212470"/>
    <lineage>
        <taxon>Bacteria</taxon>
        <taxon>Candidatus Eiseniibacteriota</taxon>
    </lineage>
</organism>
<dbReference type="PANTHER" id="PTHR48090:SF3">
    <property type="entry name" value="UNDECAPRENYL-PHOSPHATE 4-DEOXY-4-FORMAMIDO-L-ARABINOSE TRANSFERASE"/>
    <property type="match status" value="1"/>
</dbReference>
<proteinExistence type="predicted"/>
<feature type="region of interest" description="Disordered" evidence="8">
    <location>
        <begin position="1"/>
        <end position="29"/>
    </location>
</feature>
<evidence type="ECO:0000256" key="2">
    <source>
        <dbReference type="ARBA" id="ARBA00022676"/>
    </source>
</evidence>
<keyword evidence="7" id="KW-0472">Membrane</keyword>
<dbReference type="Gene3D" id="3.90.550.10">
    <property type="entry name" value="Spore Coat Polysaccharide Biosynthesis Protein SpsA, Chain A"/>
    <property type="match status" value="1"/>
</dbReference>
<gene>
    <name evidence="10" type="ORF">E6K81_07820</name>
</gene>
<name>A0A538U8R1_UNCEI</name>
<evidence type="ECO:0000256" key="8">
    <source>
        <dbReference type="SAM" id="MobiDB-lite"/>
    </source>
</evidence>
<dbReference type="GO" id="GO:0099621">
    <property type="term" value="F:undecaprenyl-phosphate 4-deoxy-4-formamido-L-arabinose transferase activity"/>
    <property type="evidence" value="ECO:0007669"/>
    <property type="project" value="TreeGrafter"/>
</dbReference>
<dbReference type="Proteomes" id="UP000319771">
    <property type="component" value="Unassembled WGS sequence"/>
</dbReference>
<keyword evidence="1" id="KW-1003">Cell membrane</keyword>
<dbReference type="SUPFAM" id="SSF53448">
    <property type="entry name" value="Nucleotide-diphospho-sugar transferases"/>
    <property type="match status" value="1"/>
</dbReference>
<dbReference type="InterPro" id="IPR050256">
    <property type="entry name" value="Glycosyltransferase_2"/>
</dbReference>
<dbReference type="InterPro" id="IPR029044">
    <property type="entry name" value="Nucleotide-diphossugar_trans"/>
</dbReference>
<dbReference type="PANTHER" id="PTHR48090">
    <property type="entry name" value="UNDECAPRENYL-PHOSPHATE 4-DEOXY-4-FORMAMIDO-L-ARABINOSE TRANSFERASE-RELATED"/>
    <property type="match status" value="1"/>
</dbReference>
<dbReference type="GO" id="GO:0009103">
    <property type="term" value="P:lipopolysaccharide biosynthetic process"/>
    <property type="evidence" value="ECO:0007669"/>
    <property type="project" value="UniProtKB-KW"/>
</dbReference>
<evidence type="ECO:0000256" key="5">
    <source>
        <dbReference type="ARBA" id="ARBA00022985"/>
    </source>
</evidence>
<sequence>MEASLATGPRSPATAKAGPPSGPEAAAPAALPAPELSVVVPAFNERENLVPLFAELRQALAAVGLSYEIVAVDDGSRDGTAEWLVREGRRDPSVVPVLLAANRGQSAALAAGLRRARGAVIVTLDADLQNDPADLPRLLAALEGADVVSGVRQERQDDWRRRLSSRIANAVRRRVLGDTITDIGCSFKAYRREALDGVPLFVGAHRFLPALCLFRGARVTEVPLAHRPRRHGVSKYGVANRLGRGLYDLIGVRWLRSRMLDYREKPPAERD</sequence>
<feature type="compositionally biased region" description="Low complexity" evidence="8">
    <location>
        <begin position="17"/>
        <end position="29"/>
    </location>
</feature>